<keyword evidence="3 4" id="KW-0067">ATP-binding</keyword>
<feature type="domain" description="FtsK" evidence="6">
    <location>
        <begin position="132"/>
        <end position="312"/>
    </location>
</feature>
<dbReference type="PANTHER" id="PTHR22683">
    <property type="entry name" value="SPORULATION PROTEIN RELATED"/>
    <property type="match status" value="1"/>
</dbReference>
<dbReference type="GO" id="GO:0003677">
    <property type="term" value="F:DNA binding"/>
    <property type="evidence" value="ECO:0007669"/>
    <property type="project" value="InterPro"/>
</dbReference>
<evidence type="ECO:0000256" key="2">
    <source>
        <dbReference type="ARBA" id="ARBA00022741"/>
    </source>
</evidence>
<evidence type="ECO:0000259" key="6">
    <source>
        <dbReference type="PROSITE" id="PS50901"/>
    </source>
</evidence>
<dbReference type="InterPro" id="IPR050206">
    <property type="entry name" value="FtsK/SpoIIIE/SftA"/>
</dbReference>
<keyword evidence="2 4" id="KW-0547">Nucleotide-binding</keyword>
<proteinExistence type="predicted"/>
<dbReference type="SUPFAM" id="SSF52540">
    <property type="entry name" value="P-loop containing nucleoside triphosphate hydrolases"/>
    <property type="match status" value="1"/>
</dbReference>
<comment type="subcellular location">
    <subcellularLocation>
        <location evidence="1">Membrane</location>
        <topology evidence="1">Multi-pass membrane protein</topology>
    </subcellularLocation>
</comment>
<evidence type="ECO:0000256" key="4">
    <source>
        <dbReference type="PROSITE-ProRule" id="PRU00289"/>
    </source>
</evidence>
<dbReference type="InterPro" id="IPR002543">
    <property type="entry name" value="FtsK_dom"/>
</dbReference>
<feature type="region of interest" description="Disordered" evidence="5">
    <location>
        <begin position="355"/>
        <end position="394"/>
    </location>
</feature>
<feature type="binding site" evidence="4">
    <location>
        <begin position="149"/>
        <end position="156"/>
    </location>
    <ligand>
        <name>ATP</name>
        <dbReference type="ChEBI" id="CHEBI:30616"/>
    </ligand>
</feature>
<evidence type="ECO:0000256" key="1">
    <source>
        <dbReference type="ARBA" id="ARBA00004141"/>
    </source>
</evidence>
<reference evidence="7 8" key="1">
    <citation type="submission" date="2020-08" db="EMBL/GenBank/DDBJ databases">
        <title>Genomic Encyclopedia of Type Strains, Phase IV (KMG-IV): sequencing the most valuable type-strain genomes for metagenomic binning, comparative biology and taxonomic classification.</title>
        <authorList>
            <person name="Goeker M."/>
        </authorList>
    </citation>
    <scope>NUCLEOTIDE SEQUENCE [LARGE SCALE GENOMIC DNA]</scope>
    <source>
        <strain evidence="7 8">DSM 21769</strain>
    </source>
</reference>
<dbReference type="Gene3D" id="3.40.50.300">
    <property type="entry name" value="P-loop containing nucleotide triphosphate hydrolases"/>
    <property type="match status" value="1"/>
</dbReference>
<dbReference type="EMBL" id="JACHHJ010000001">
    <property type="protein sequence ID" value="MBB6449595.1"/>
    <property type="molecule type" value="Genomic_DNA"/>
</dbReference>
<evidence type="ECO:0000256" key="5">
    <source>
        <dbReference type="SAM" id="MobiDB-lite"/>
    </source>
</evidence>
<name>A0A841PZ33_9BACL</name>
<dbReference type="GO" id="GO:0016020">
    <property type="term" value="C:membrane"/>
    <property type="evidence" value="ECO:0007669"/>
    <property type="project" value="UniProtKB-SubCell"/>
</dbReference>
<dbReference type="PROSITE" id="PS50901">
    <property type="entry name" value="FTSK"/>
    <property type="match status" value="1"/>
</dbReference>
<evidence type="ECO:0000256" key="3">
    <source>
        <dbReference type="ARBA" id="ARBA00022840"/>
    </source>
</evidence>
<dbReference type="Pfam" id="PF01580">
    <property type="entry name" value="FtsK_SpoIIIE"/>
    <property type="match status" value="1"/>
</dbReference>
<dbReference type="RefSeq" id="WP_184403453.1">
    <property type="nucleotide sequence ID" value="NZ_JACHHJ010000001.1"/>
</dbReference>
<dbReference type="PANTHER" id="PTHR22683:SF41">
    <property type="entry name" value="DNA TRANSLOCASE FTSK"/>
    <property type="match status" value="1"/>
</dbReference>
<comment type="caution">
    <text evidence="7">The sequence shown here is derived from an EMBL/GenBank/DDBJ whole genome shotgun (WGS) entry which is preliminary data.</text>
</comment>
<organism evidence="7 8">
    <name type="scientific">Geomicrobium halophilum</name>
    <dbReference type="NCBI Taxonomy" id="549000"/>
    <lineage>
        <taxon>Bacteria</taxon>
        <taxon>Bacillati</taxon>
        <taxon>Bacillota</taxon>
        <taxon>Bacilli</taxon>
        <taxon>Bacillales</taxon>
        <taxon>Geomicrobium</taxon>
    </lineage>
</organism>
<dbReference type="InterPro" id="IPR027417">
    <property type="entry name" value="P-loop_NTPase"/>
</dbReference>
<dbReference type="Proteomes" id="UP000568839">
    <property type="component" value="Unassembled WGS sequence"/>
</dbReference>
<dbReference type="AlphaFoldDB" id="A0A841PZ33"/>
<evidence type="ECO:0000313" key="7">
    <source>
        <dbReference type="EMBL" id="MBB6449595.1"/>
    </source>
</evidence>
<sequence>MNERRAKRKLKQKLTDCFHAAGIYLDYKSDKGGKYKQFIYPKIHDIDATERRLRFVFTLPNGFDPVEVTKKKHVFRQFFGSNTEVDGDDVKTFVVRVYAQGLLKSFNWRYADINPVLDGKEVPIYCGKDAAGYHVAYDMTDYHHLLIAGETGSGKSTQVRSVLTSLIRHMSPDRLHMYLADIKRSEFHVFRHVEHVRELCTDATHLRAVLTDLDVEIGRRGALLEKYGAANVTDLAAPAPPFILVCVDEVALLKDEKAITDILEKISSQGRALGMFLILSMQRPDAKVLDGKLKVNLTVRMGFRSADRINSRIIGTPGSEKLNASDSGRMLMKLEEINEVQSPWLDVDDARTMLDPYRVAPPPPQPTVEAAEKEKPVPPQETPKFGVLNVDDEE</sequence>
<gene>
    <name evidence="7" type="ORF">HNR44_001544</name>
</gene>
<keyword evidence="8" id="KW-1185">Reference proteome</keyword>
<accession>A0A841PZ33</accession>
<protein>
    <submittedName>
        <fullName evidence="7">S-DNA-T family DNA segregation ATPase FtsK/SpoIIIE</fullName>
    </submittedName>
</protein>
<evidence type="ECO:0000313" key="8">
    <source>
        <dbReference type="Proteomes" id="UP000568839"/>
    </source>
</evidence>
<dbReference type="GO" id="GO:0005524">
    <property type="term" value="F:ATP binding"/>
    <property type="evidence" value="ECO:0007669"/>
    <property type="project" value="UniProtKB-UniRule"/>
</dbReference>